<dbReference type="KEGG" id="smic:SmB9_06930"/>
<dbReference type="SUPFAM" id="SSF51126">
    <property type="entry name" value="Pectin lyase-like"/>
    <property type="match status" value="2"/>
</dbReference>
<protein>
    <submittedName>
        <fullName evidence="5">Autotransporter-associated beta strand protein</fullName>
    </submittedName>
</protein>
<reference evidence="4 6" key="1">
    <citation type="submission" date="2018-06" db="EMBL/GenBank/DDBJ databases">
        <title>Complete Genome Sequence of the Microcystin-Degrading Bacterium Sphingosinicella microcystinivorans Strain B-9.</title>
        <authorList>
            <person name="Jin H."/>
            <person name="Nishizawa T."/>
            <person name="Guo Y."/>
            <person name="Nishizawa A."/>
            <person name="Park H."/>
            <person name="Kato H."/>
            <person name="Tsuji K."/>
            <person name="Harada K."/>
        </authorList>
    </citation>
    <scope>NUCLEOTIDE SEQUENCE [LARGE SCALE GENOMIC DNA]</scope>
    <source>
        <strain evidence="4 6">B9</strain>
    </source>
</reference>
<dbReference type="InterPro" id="IPR013425">
    <property type="entry name" value="Autotrns_rpt"/>
</dbReference>
<dbReference type="EMBL" id="AP018711">
    <property type="protein sequence ID" value="BBE33035.1"/>
    <property type="molecule type" value="Genomic_DNA"/>
</dbReference>
<organism evidence="4 6">
    <name type="scientific">Sphingosinicella microcystinivorans</name>
    <dbReference type="NCBI Taxonomy" id="335406"/>
    <lineage>
        <taxon>Bacteria</taxon>
        <taxon>Pseudomonadati</taxon>
        <taxon>Pseudomonadota</taxon>
        <taxon>Alphaproteobacteria</taxon>
        <taxon>Sphingomonadales</taxon>
        <taxon>Sphingosinicellaceae</taxon>
        <taxon>Sphingosinicella</taxon>
    </lineage>
</organism>
<evidence type="ECO:0000313" key="4">
    <source>
        <dbReference type="EMBL" id="BBE33035.1"/>
    </source>
</evidence>
<feature type="domain" description="Autotransporter" evidence="3">
    <location>
        <begin position="795"/>
        <end position="1070"/>
    </location>
</feature>
<name>A0AAD1D3L8_SPHMI</name>
<keyword evidence="1 2" id="KW-0732">Signal</keyword>
<dbReference type="SUPFAM" id="SSF103515">
    <property type="entry name" value="Autotransporter"/>
    <property type="match status" value="1"/>
</dbReference>
<dbReference type="AlphaFoldDB" id="A0AAD1D3L8"/>
<dbReference type="Gene3D" id="2.40.128.130">
    <property type="entry name" value="Autotransporter beta-domain"/>
    <property type="match status" value="1"/>
</dbReference>
<gene>
    <name evidence="5" type="ORF">DFR51_3677</name>
    <name evidence="4" type="ORF">SmB9_06930</name>
</gene>
<sequence>MKLLKSASLSRKAALYSGAAIALLAASPALAASLVLSGDYMKIGLNDGGTLGYSGNTSPGILYDGTGTGTFNPAYDYLTPGTPFEGFVVAGNGGSAFMLANNNDGTLNITGGTLTDYSGVAFNGATYDQRAVWTGTAAGLFTITNDYYFDEGDQRLKIRTTITALSDLTDITFSRQLDPDAVAASGDSSVTNNFRGNGSVSASDLVYAEALVSKYVIGLYTDTSYTHNSAVTFWTKDTASYLSGTDIGNGDNTIGLGFDLGDLLTGATITFDYSYIFGTDISAAIGQNNITGTSTTSDLTNGSVQPVLDGGTLLVDAPGSYGVDISITDNDGTIDTDGNNAAFTGVISGSGGLTKDGAGTLVLTGANTYSGGTTITGGTLVGNTTSLQGDIVNNAALIFDQAVDGTFADDISGSGSLTKDGTGTLILTGTNTYTGGTTVNQGTLQADTNSLQGDILNNAEIVFDQLVDGTFSGIISGSGHLTHYAGGTLTLTGANTYSGGTTISGGIIAGNATSLQGEIINDGALIFEQNTDETFSGAISGNGSVSKRGTGTLQLIGTHDFSGGMLVEHGRLVVNGSLAASDVEVQSGASIGGNGTVGGLIVFDGGTAAPGNSIGELTSATFVIFEAGSTYEVEVDAAGNNDLIVATTTATIEGGTVSVLAEDGDYLPQTSYQIVTAGDGVTGTFTDVTSNLAFLTPTLSYGPNAVTLTMTRNDITFAGAGTTPNQIATGNAIDSAFSPASAVYTALVGASTAEAGRGLDAFSGEIHASSLSIASEGAAQLRRSLIGRSQVSAAADGRNIVLWSEAGGNWIDRDGNGNAADVSSSGYSLLLGIEANVGDTVKIGIAGGTTEADVKLNARGSKADTQSVYGAVYGSAAFGALTLRAGASYADLDTDTTRNVDFRSFGEELTASYGGSAVQVFGEIGYTLPLGKGSVEPFAGVNGLWLKDKDFAETGGIAALEGDGRRRSYSWSSLGLRATIGDAGAPVVGRVQMGWEHALGNVDVTSDLRFAAGGSAFRIEGTPLSKNSVHTEAGLDWRATPRLTLSTRYTGNLGDHGQDHGVRATVAFKL</sequence>
<dbReference type="InterPro" id="IPR005546">
    <property type="entry name" value="Autotransporte_beta"/>
</dbReference>
<reference evidence="5 7" key="2">
    <citation type="submission" date="2018-10" db="EMBL/GenBank/DDBJ databases">
        <title>Genomic Encyclopedia of Type Strains, Phase IV (KMG-IV): sequencing the most valuable type-strain genomes for metagenomic binning, comparative biology and taxonomic classification.</title>
        <authorList>
            <person name="Goeker M."/>
        </authorList>
    </citation>
    <scope>NUCLEOTIDE SEQUENCE [LARGE SCALE GENOMIC DNA]</scope>
    <source>
        <strain evidence="5 7">DSM 19791</strain>
    </source>
</reference>
<feature type="chain" id="PRO_5042294458" evidence="2">
    <location>
        <begin position="32"/>
        <end position="1070"/>
    </location>
</feature>
<dbReference type="PROSITE" id="PS51208">
    <property type="entry name" value="AUTOTRANSPORTER"/>
    <property type="match status" value="1"/>
</dbReference>
<proteinExistence type="predicted"/>
<evidence type="ECO:0000313" key="6">
    <source>
        <dbReference type="Proteomes" id="UP000275727"/>
    </source>
</evidence>
<evidence type="ECO:0000313" key="7">
    <source>
        <dbReference type="Proteomes" id="UP000276029"/>
    </source>
</evidence>
<evidence type="ECO:0000259" key="3">
    <source>
        <dbReference type="PROSITE" id="PS51208"/>
    </source>
</evidence>
<feature type="signal peptide" evidence="2">
    <location>
        <begin position="1"/>
        <end position="31"/>
    </location>
</feature>
<dbReference type="SMART" id="SM00869">
    <property type="entry name" value="Autotransporter"/>
    <property type="match status" value="1"/>
</dbReference>
<keyword evidence="7" id="KW-1185">Reference proteome</keyword>
<dbReference type="InterPro" id="IPR011050">
    <property type="entry name" value="Pectin_lyase_fold/virulence"/>
</dbReference>
<dbReference type="Pfam" id="PF03797">
    <property type="entry name" value="Autotransporter"/>
    <property type="match status" value="1"/>
</dbReference>
<dbReference type="EMBL" id="RBWX01000013">
    <property type="protein sequence ID" value="RKS84584.1"/>
    <property type="molecule type" value="Genomic_DNA"/>
</dbReference>
<dbReference type="Pfam" id="PF12951">
    <property type="entry name" value="PATR"/>
    <property type="match status" value="4"/>
</dbReference>
<dbReference type="Proteomes" id="UP000275727">
    <property type="component" value="Chromosome"/>
</dbReference>
<dbReference type="InterPro" id="IPR036709">
    <property type="entry name" value="Autotransporte_beta_dom_sf"/>
</dbReference>
<dbReference type="NCBIfam" id="TIGR02601">
    <property type="entry name" value="autotrns_rpt"/>
    <property type="match status" value="4"/>
</dbReference>
<evidence type="ECO:0000256" key="1">
    <source>
        <dbReference type="ARBA" id="ARBA00022729"/>
    </source>
</evidence>
<accession>A0AAD1D3L8</accession>
<dbReference type="Gene3D" id="2.160.20.20">
    <property type="match status" value="2"/>
</dbReference>
<dbReference type="RefSeq" id="WP_121053700.1">
    <property type="nucleotide sequence ID" value="NZ_AP018711.1"/>
</dbReference>
<dbReference type="InterPro" id="IPR012332">
    <property type="entry name" value="Autotransporter_pectin_lyase_C"/>
</dbReference>
<evidence type="ECO:0000313" key="5">
    <source>
        <dbReference type="EMBL" id="RKS84584.1"/>
    </source>
</evidence>
<dbReference type="Proteomes" id="UP000276029">
    <property type="component" value="Unassembled WGS sequence"/>
</dbReference>
<evidence type="ECO:0000256" key="2">
    <source>
        <dbReference type="SAM" id="SignalP"/>
    </source>
</evidence>